<dbReference type="InterPro" id="IPR013324">
    <property type="entry name" value="RNA_pol_sigma_r3/r4-like"/>
</dbReference>
<dbReference type="InterPro" id="IPR039425">
    <property type="entry name" value="RNA_pol_sigma-70-like"/>
</dbReference>
<dbReference type="EMBL" id="VSSQ01079719">
    <property type="protein sequence ID" value="MPN29157.1"/>
    <property type="molecule type" value="Genomic_DNA"/>
</dbReference>
<proteinExistence type="inferred from homology"/>
<evidence type="ECO:0000256" key="3">
    <source>
        <dbReference type="ARBA" id="ARBA00023082"/>
    </source>
</evidence>
<dbReference type="PANTHER" id="PTHR43133">
    <property type="entry name" value="RNA POLYMERASE ECF-TYPE SIGMA FACTO"/>
    <property type="match status" value="1"/>
</dbReference>
<dbReference type="AlphaFoldDB" id="A0A645GQJ2"/>
<dbReference type="SUPFAM" id="SSF88659">
    <property type="entry name" value="Sigma3 and sigma4 domains of RNA polymerase sigma factors"/>
    <property type="match status" value="1"/>
</dbReference>
<dbReference type="GO" id="GO:0003677">
    <property type="term" value="F:DNA binding"/>
    <property type="evidence" value="ECO:0007669"/>
    <property type="project" value="UniProtKB-KW"/>
</dbReference>
<name>A0A645GQJ2_9ZZZZ</name>
<dbReference type="Pfam" id="PF08281">
    <property type="entry name" value="Sigma70_r4_2"/>
    <property type="match status" value="1"/>
</dbReference>
<dbReference type="SUPFAM" id="SSF88946">
    <property type="entry name" value="Sigma2 domain of RNA polymerase sigma factors"/>
    <property type="match status" value="1"/>
</dbReference>
<feature type="domain" description="RNA polymerase sigma factor 70 region 4 type 2" evidence="7">
    <location>
        <begin position="104"/>
        <end position="156"/>
    </location>
</feature>
<reference evidence="8" key="1">
    <citation type="submission" date="2019-08" db="EMBL/GenBank/DDBJ databases">
        <authorList>
            <person name="Kucharzyk K."/>
            <person name="Murdoch R.W."/>
            <person name="Higgins S."/>
            <person name="Loffler F."/>
        </authorList>
    </citation>
    <scope>NUCLEOTIDE SEQUENCE</scope>
</reference>
<dbReference type="Pfam" id="PF04542">
    <property type="entry name" value="Sigma70_r2"/>
    <property type="match status" value="1"/>
</dbReference>
<evidence type="ECO:0000256" key="2">
    <source>
        <dbReference type="ARBA" id="ARBA00023015"/>
    </source>
</evidence>
<keyword evidence="3" id="KW-0731">Sigma factor</keyword>
<keyword evidence="5" id="KW-0804">Transcription</keyword>
<comment type="caution">
    <text evidence="8">The sequence shown here is derived from an EMBL/GenBank/DDBJ whole genome shotgun (WGS) entry which is preliminary data.</text>
</comment>
<dbReference type="Gene3D" id="1.10.1740.10">
    <property type="match status" value="1"/>
</dbReference>
<comment type="similarity">
    <text evidence="1">Belongs to the sigma-70 factor family. ECF subfamily.</text>
</comment>
<gene>
    <name evidence="8" type="primary">ylaC_13</name>
    <name evidence="8" type="ORF">SDC9_176608</name>
</gene>
<sequence length="162" mass="19454">MKEFDELYKLYSEGIYKYLVYLTGNLSVAEELLQETFFQAFKNISKFKGESKISTWLYGIARNTYLKNYNREKKYNLCHIDELNNHISFEEPLDSNYEKKETLREIFCEINKLDFEYKQVVLLRISGDLSFKDIGEILGKSENWARVTFHRTKIKLRKEMEL</sequence>
<dbReference type="NCBIfam" id="TIGR02937">
    <property type="entry name" value="sigma70-ECF"/>
    <property type="match status" value="1"/>
</dbReference>
<evidence type="ECO:0000256" key="5">
    <source>
        <dbReference type="ARBA" id="ARBA00023163"/>
    </source>
</evidence>
<evidence type="ECO:0000259" key="7">
    <source>
        <dbReference type="Pfam" id="PF08281"/>
    </source>
</evidence>
<dbReference type="PANTHER" id="PTHR43133:SF52">
    <property type="entry name" value="ECF RNA POLYMERASE SIGMA FACTOR SIGL"/>
    <property type="match status" value="1"/>
</dbReference>
<dbReference type="InterPro" id="IPR014284">
    <property type="entry name" value="RNA_pol_sigma-70_dom"/>
</dbReference>
<evidence type="ECO:0000256" key="1">
    <source>
        <dbReference type="ARBA" id="ARBA00010641"/>
    </source>
</evidence>
<dbReference type="Gene3D" id="1.10.10.10">
    <property type="entry name" value="Winged helix-like DNA-binding domain superfamily/Winged helix DNA-binding domain"/>
    <property type="match status" value="1"/>
</dbReference>
<evidence type="ECO:0000259" key="6">
    <source>
        <dbReference type="Pfam" id="PF04542"/>
    </source>
</evidence>
<dbReference type="GO" id="GO:0006352">
    <property type="term" value="P:DNA-templated transcription initiation"/>
    <property type="evidence" value="ECO:0007669"/>
    <property type="project" value="InterPro"/>
</dbReference>
<dbReference type="InterPro" id="IPR036388">
    <property type="entry name" value="WH-like_DNA-bd_sf"/>
</dbReference>
<accession>A0A645GQJ2</accession>
<dbReference type="InterPro" id="IPR013325">
    <property type="entry name" value="RNA_pol_sigma_r2"/>
</dbReference>
<dbReference type="InterPro" id="IPR013249">
    <property type="entry name" value="RNA_pol_sigma70_r4_t2"/>
</dbReference>
<keyword evidence="2" id="KW-0805">Transcription regulation</keyword>
<organism evidence="8">
    <name type="scientific">bioreactor metagenome</name>
    <dbReference type="NCBI Taxonomy" id="1076179"/>
    <lineage>
        <taxon>unclassified sequences</taxon>
        <taxon>metagenomes</taxon>
        <taxon>ecological metagenomes</taxon>
    </lineage>
</organism>
<protein>
    <submittedName>
        <fullName evidence="8">RNA polymerase sigma factor YlaC</fullName>
    </submittedName>
</protein>
<evidence type="ECO:0000256" key="4">
    <source>
        <dbReference type="ARBA" id="ARBA00023125"/>
    </source>
</evidence>
<feature type="domain" description="RNA polymerase sigma-70 region 2" evidence="6">
    <location>
        <begin position="7"/>
        <end position="73"/>
    </location>
</feature>
<evidence type="ECO:0000313" key="8">
    <source>
        <dbReference type="EMBL" id="MPN29157.1"/>
    </source>
</evidence>
<dbReference type="GO" id="GO:0016987">
    <property type="term" value="F:sigma factor activity"/>
    <property type="evidence" value="ECO:0007669"/>
    <property type="project" value="UniProtKB-KW"/>
</dbReference>
<dbReference type="InterPro" id="IPR007627">
    <property type="entry name" value="RNA_pol_sigma70_r2"/>
</dbReference>
<keyword evidence="4" id="KW-0238">DNA-binding</keyword>